<feature type="transmembrane region" description="Helical" evidence="1">
    <location>
        <begin position="81"/>
        <end position="101"/>
    </location>
</feature>
<keyword evidence="1" id="KW-0472">Membrane</keyword>
<feature type="transmembrane region" description="Helical" evidence="1">
    <location>
        <begin position="53"/>
        <end position="75"/>
    </location>
</feature>
<dbReference type="RefSeq" id="WP_081258929.1">
    <property type="nucleotide sequence ID" value="NZ_JACSGR010000001.1"/>
</dbReference>
<keyword evidence="3" id="KW-1185">Reference proteome</keyword>
<keyword evidence="1" id="KW-1133">Transmembrane helix</keyword>
<accession>A0ABS0N7W6</accession>
<evidence type="ECO:0000313" key="3">
    <source>
        <dbReference type="Proteomes" id="UP000768471"/>
    </source>
</evidence>
<organism evidence="2 3">
    <name type="scientific">Eikenella glucosivorans</name>
    <dbReference type="NCBI Taxonomy" id="2766967"/>
    <lineage>
        <taxon>Bacteria</taxon>
        <taxon>Pseudomonadati</taxon>
        <taxon>Pseudomonadota</taxon>
        <taxon>Betaproteobacteria</taxon>
        <taxon>Neisseriales</taxon>
        <taxon>Neisseriaceae</taxon>
        <taxon>Eikenella</taxon>
    </lineage>
</organism>
<feature type="transmembrane region" description="Helical" evidence="1">
    <location>
        <begin position="113"/>
        <end position="134"/>
    </location>
</feature>
<comment type="caution">
    <text evidence="2">The sequence shown here is derived from an EMBL/GenBank/DDBJ whole genome shotgun (WGS) entry which is preliminary data.</text>
</comment>
<keyword evidence="1" id="KW-0812">Transmembrane</keyword>
<sequence length="172" mass="19096">MSIPRKILYGRLRHSLRWPMKIISVALNLLFLPEPWRQWMFGTGTRALEGLNALMLLGWAWVMAFADGVLALPSYSRFANLPLSLVCGLFALVGILLAAFLPSETPRSNVISGWLLLAASMLWVLVTASFWGGYPPANTAMVVYPVLALISWWAGILLIENSKHQMEKAQGV</sequence>
<dbReference type="EMBL" id="JACSGR010000001">
    <property type="protein sequence ID" value="MBH5328367.1"/>
    <property type="molecule type" value="Genomic_DNA"/>
</dbReference>
<feature type="transmembrane region" description="Helical" evidence="1">
    <location>
        <begin position="140"/>
        <end position="159"/>
    </location>
</feature>
<reference evidence="2 3" key="1">
    <citation type="submission" date="2020-09" db="EMBL/GenBank/DDBJ databases">
        <title>Eikenella S3660 sp. nov., isolated from a throat swab.</title>
        <authorList>
            <person name="Buhl M."/>
        </authorList>
    </citation>
    <scope>NUCLEOTIDE SEQUENCE [LARGE SCALE GENOMIC DNA]</scope>
    <source>
        <strain evidence="2 3">S3360</strain>
    </source>
</reference>
<protein>
    <submittedName>
        <fullName evidence="2">Uncharacterized protein</fullName>
    </submittedName>
</protein>
<name>A0ABS0N7W6_9NEIS</name>
<dbReference type="Proteomes" id="UP000768471">
    <property type="component" value="Unassembled WGS sequence"/>
</dbReference>
<evidence type="ECO:0000256" key="1">
    <source>
        <dbReference type="SAM" id="Phobius"/>
    </source>
</evidence>
<proteinExistence type="predicted"/>
<evidence type="ECO:0000313" key="2">
    <source>
        <dbReference type="EMBL" id="MBH5328367.1"/>
    </source>
</evidence>
<gene>
    <name evidence="2" type="ORF">H9Q10_01595</name>
</gene>